<keyword evidence="2" id="KW-1185">Reference proteome</keyword>
<dbReference type="Proteomes" id="UP000265742">
    <property type="component" value="Unassembled WGS sequence"/>
</dbReference>
<dbReference type="EMBL" id="QXTG01000001">
    <property type="protein sequence ID" value="RIX30229.1"/>
    <property type="molecule type" value="Genomic_DNA"/>
</dbReference>
<protein>
    <submittedName>
        <fullName evidence="1">Uncharacterized protein</fullName>
    </submittedName>
</protein>
<evidence type="ECO:0000313" key="2">
    <source>
        <dbReference type="Proteomes" id="UP000265742"/>
    </source>
</evidence>
<evidence type="ECO:0000313" key="1">
    <source>
        <dbReference type="EMBL" id="RIX30229.1"/>
    </source>
</evidence>
<dbReference type="AlphaFoldDB" id="A0A3A1U7G5"/>
<name>A0A3A1U7G5_9MICO</name>
<comment type="caution">
    <text evidence="1">The sequence shown here is derived from an EMBL/GenBank/DDBJ whole genome shotgun (WGS) entry which is preliminary data.</text>
</comment>
<reference evidence="2" key="1">
    <citation type="submission" date="2018-09" db="EMBL/GenBank/DDBJ databases">
        <authorList>
            <person name="Kim I."/>
        </authorList>
    </citation>
    <scope>NUCLEOTIDE SEQUENCE [LARGE SCALE GENOMIC DNA]</scope>
    <source>
        <strain evidence="2">DD4a</strain>
    </source>
</reference>
<sequence length="149" mass="16506">MTGSRRPNLFAQTTRHEIAVSAASTRYLAAGYSWARDERPPRVRSHVADGVAIKGDQLTLIEVELTPKRADRYAMILARFRLRIEAGAADRVVFLCNPDSAYTVRAALRQPSAKRVADLVDVREVFDPRTAHWGDDVLPAWLSSTGAST</sequence>
<gene>
    <name evidence="1" type="ORF">D1781_01930</name>
</gene>
<proteinExistence type="predicted"/>
<accession>A0A3A1U7G5</accession>
<organism evidence="1 2">
    <name type="scientific">Amnibacterium setariae</name>
    <dbReference type="NCBI Taxonomy" id="2306585"/>
    <lineage>
        <taxon>Bacteria</taxon>
        <taxon>Bacillati</taxon>
        <taxon>Actinomycetota</taxon>
        <taxon>Actinomycetes</taxon>
        <taxon>Micrococcales</taxon>
        <taxon>Microbacteriaceae</taxon>
        <taxon>Amnibacterium</taxon>
    </lineage>
</organism>